<organism evidence="13 14">
    <name type="scientific">Chromobacterium piscinae</name>
    <dbReference type="NCBI Taxonomy" id="686831"/>
    <lineage>
        <taxon>Bacteria</taxon>
        <taxon>Pseudomonadati</taxon>
        <taxon>Pseudomonadota</taxon>
        <taxon>Betaproteobacteria</taxon>
        <taxon>Neisseriales</taxon>
        <taxon>Chromobacteriaceae</taxon>
        <taxon>Chromobacterium</taxon>
    </lineage>
</organism>
<dbReference type="RefSeq" id="WP_347787624.1">
    <property type="nucleotide sequence ID" value="NZ_JBDQQU010000001.1"/>
</dbReference>
<keyword evidence="8 11" id="KW-0472">Membrane</keyword>
<dbReference type="InterPro" id="IPR012902">
    <property type="entry name" value="N_methyl_site"/>
</dbReference>
<evidence type="ECO:0000256" key="5">
    <source>
        <dbReference type="ARBA" id="ARBA00022519"/>
    </source>
</evidence>
<evidence type="ECO:0000256" key="8">
    <source>
        <dbReference type="ARBA" id="ARBA00023136"/>
    </source>
</evidence>
<protein>
    <recommendedName>
        <fullName evidence="2">Type II secretion system protein H</fullName>
    </recommendedName>
    <alternativeName>
        <fullName evidence="10">General secretion pathway protein H</fullName>
    </alternativeName>
</protein>
<dbReference type="Pfam" id="PF07963">
    <property type="entry name" value="N_methyl"/>
    <property type="match status" value="1"/>
</dbReference>
<comment type="similarity">
    <text evidence="9">Belongs to the GSP H family.</text>
</comment>
<reference evidence="13 14" key="1">
    <citation type="submission" date="2024-05" db="EMBL/GenBank/DDBJ databases">
        <authorList>
            <person name="De Oliveira J.P."/>
            <person name="Noriler S.A."/>
            <person name="De Oliveira A.G."/>
            <person name="Sipoli D.S."/>
        </authorList>
    </citation>
    <scope>NUCLEOTIDE SEQUENCE [LARGE SCALE GENOMIC DNA]</scope>
    <source>
        <strain evidence="13 14">LABIM186</strain>
    </source>
</reference>
<evidence type="ECO:0000256" key="6">
    <source>
        <dbReference type="ARBA" id="ARBA00022692"/>
    </source>
</evidence>
<dbReference type="Pfam" id="PF12019">
    <property type="entry name" value="GspH"/>
    <property type="match status" value="1"/>
</dbReference>
<dbReference type="Gene3D" id="3.30.700.10">
    <property type="entry name" value="Glycoprotein, Type 4 Pilin"/>
    <property type="match status" value="1"/>
</dbReference>
<dbReference type="Proteomes" id="UP001438292">
    <property type="component" value="Unassembled WGS sequence"/>
</dbReference>
<keyword evidence="7 11" id="KW-1133">Transmembrane helix</keyword>
<feature type="domain" description="General secretion pathway GspH" evidence="12">
    <location>
        <begin position="69"/>
        <end position="182"/>
    </location>
</feature>
<evidence type="ECO:0000256" key="4">
    <source>
        <dbReference type="ARBA" id="ARBA00022481"/>
    </source>
</evidence>
<keyword evidence="3" id="KW-1003">Cell membrane</keyword>
<dbReference type="InterPro" id="IPR022346">
    <property type="entry name" value="T2SS_GspH"/>
</dbReference>
<dbReference type="InterPro" id="IPR045584">
    <property type="entry name" value="Pilin-like"/>
</dbReference>
<evidence type="ECO:0000256" key="9">
    <source>
        <dbReference type="ARBA" id="ARBA00025772"/>
    </source>
</evidence>
<dbReference type="SUPFAM" id="SSF54523">
    <property type="entry name" value="Pili subunits"/>
    <property type="match status" value="1"/>
</dbReference>
<evidence type="ECO:0000256" key="11">
    <source>
        <dbReference type="SAM" id="Phobius"/>
    </source>
</evidence>
<dbReference type="EMBL" id="JBDQQU010000001">
    <property type="protein sequence ID" value="MEO3953214.1"/>
    <property type="molecule type" value="Genomic_DNA"/>
</dbReference>
<accession>A0ABV0H0L4</accession>
<sequence length="192" mass="20740">MPDPHPHPAAADRQPDAARLLGTMMRGEQRGVTLIELLVVLALTLVLLTQALPALGRWIARQQLQGALDDIDRGLQLARKSAATRQKKIWVTFRRDGAAWLLRVSESDAKDPCDTARDLLCVGSAEHAGIALDMADPLPLQLVFTPLRGLPETPGGAMIGGLRLRLSRSGCRPADLQLLPTGLVIVDEARCP</sequence>
<evidence type="ECO:0000259" key="12">
    <source>
        <dbReference type="Pfam" id="PF12019"/>
    </source>
</evidence>
<dbReference type="NCBIfam" id="TIGR02532">
    <property type="entry name" value="IV_pilin_GFxxxE"/>
    <property type="match status" value="1"/>
</dbReference>
<evidence type="ECO:0000313" key="13">
    <source>
        <dbReference type="EMBL" id="MEO3953214.1"/>
    </source>
</evidence>
<keyword evidence="14" id="KW-1185">Reference proteome</keyword>
<gene>
    <name evidence="13" type="ORF">ABH309_02005</name>
</gene>
<keyword evidence="4" id="KW-0488">Methylation</keyword>
<comment type="subcellular location">
    <subcellularLocation>
        <location evidence="1">Cell inner membrane</location>
        <topology evidence="1">Single-pass membrane protein</topology>
    </subcellularLocation>
</comment>
<keyword evidence="5" id="KW-0997">Cell inner membrane</keyword>
<evidence type="ECO:0000256" key="7">
    <source>
        <dbReference type="ARBA" id="ARBA00022989"/>
    </source>
</evidence>
<evidence type="ECO:0000313" key="14">
    <source>
        <dbReference type="Proteomes" id="UP001438292"/>
    </source>
</evidence>
<feature type="transmembrane region" description="Helical" evidence="11">
    <location>
        <begin position="34"/>
        <end position="55"/>
    </location>
</feature>
<evidence type="ECO:0000256" key="1">
    <source>
        <dbReference type="ARBA" id="ARBA00004377"/>
    </source>
</evidence>
<name>A0ABV0H0L4_9NEIS</name>
<comment type="caution">
    <text evidence="13">The sequence shown here is derived from an EMBL/GenBank/DDBJ whole genome shotgun (WGS) entry which is preliminary data.</text>
</comment>
<proteinExistence type="inferred from homology"/>
<keyword evidence="6 11" id="KW-0812">Transmembrane</keyword>
<evidence type="ECO:0000256" key="3">
    <source>
        <dbReference type="ARBA" id="ARBA00022475"/>
    </source>
</evidence>
<evidence type="ECO:0000256" key="10">
    <source>
        <dbReference type="ARBA" id="ARBA00030775"/>
    </source>
</evidence>
<evidence type="ECO:0000256" key="2">
    <source>
        <dbReference type="ARBA" id="ARBA00021549"/>
    </source>
</evidence>